<gene>
    <name evidence="1" type="ORF">ACMD2_26332</name>
</gene>
<dbReference type="AlphaFoldDB" id="A0A199UNK3"/>
<accession>A0A199UNK3</accession>
<evidence type="ECO:0000313" key="2">
    <source>
        <dbReference type="Proteomes" id="UP000092600"/>
    </source>
</evidence>
<sequence length="139" mass="16372">MEDFMTNDGEPSLWSNDPIEKNARSIYTRTIFSEFKVQLRATTVLTNTPLKILLTRNVKGEENHKGLSHQLKRRQEYQELVSSVVKKDTTLGHAKRLLIKHYLLKKILARVYKQRMKKSLKSMMEAYMKKSILQFVHHV</sequence>
<comment type="caution">
    <text evidence="1">The sequence shown here is derived from an EMBL/GenBank/DDBJ whole genome shotgun (WGS) entry which is preliminary data.</text>
</comment>
<reference evidence="1 2" key="1">
    <citation type="journal article" date="2016" name="DNA Res.">
        <title>The draft genome of MD-2 pineapple using hybrid error correction of long reads.</title>
        <authorList>
            <person name="Redwan R.M."/>
            <person name="Saidin A."/>
            <person name="Kumar S.V."/>
        </authorList>
    </citation>
    <scope>NUCLEOTIDE SEQUENCE [LARGE SCALE GENOMIC DNA]</scope>
    <source>
        <strain evidence="2">cv. MD2</strain>
        <tissue evidence="1">Leaf</tissue>
    </source>
</reference>
<proteinExistence type="predicted"/>
<name>A0A199UNK3_ANACO</name>
<protein>
    <submittedName>
        <fullName evidence="1">Uncharacterized protein</fullName>
    </submittedName>
</protein>
<dbReference type="Proteomes" id="UP000092600">
    <property type="component" value="Unassembled WGS sequence"/>
</dbReference>
<dbReference type="EMBL" id="LSRQ01006291">
    <property type="protein sequence ID" value="OAY66353.1"/>
    <property type="molecule type" value="Genomic_DNA"/>
</dbReference>
<feature type="non-terminal residue" evidence="1">
    <location>
        <position position="139"/>
    </location>
</feature>
<organism evidence="1 2">
    <name type="scientific">Ananas comosus</name>
    <name type="common">Pineapple</name>
    <name type="synonym">Ananas ananas</name>
    <dbReference type="NCBI Taxonomy" id="4615"/>
    <lineage>
        <taxon>Eukaryota</taxon>
        <taxon>Viridiplantae</taxon>
        <taxon>Streptophyta</taxon>
        <taxon>Embryophyta</taxon>
        <taxon>Tracheophyta</taxon>
        <taxon>Spermatophyta</taxon>
        <taxon>Magnoliopsida</taxon>
        <taxon>Liliopsida</taxon>
        <taxon>Poales</taxon>
        <taxon>Bromeliaceae</taxon>
        <taxon>Bromelioideae</taxon>
        <taxon>Ananas</taxon>
    </lineage>
</organism>
<evidence type="ECO:0000313" key="1">
    <source>
        <dbReference type="EMBL" id="OAY66353.1"/>
    </source>
</evidence>